<keyword evidence="2" id="KW-1185">Reference proteome</keyword>
<dbReference type="STRING" id="742152.A0A2H3J8X8"/>
<evidence type="ECO:0000313" key="1">
    <source>
        <dbReference type="EMBL" id="PCH34098.1"/>
    </source>
</evidence>
<reference evidence="1 2" key="1">
    <citation type="journal article" date="2012" name="Science">
        <title>The Paleozoic origin of enzymatic lignin decomposition reconstructed from 31 fungal genomes.</title>
        <authorList>
            <person name="Floudas D."/>
            <person name="Binder M."/>
            <person name="Riley R."/>
            <person name="Barry K."/>
            <person name="Blanchette R.A."/>
            <person name="Henrissat B."/>
            <person name="Martinez A.T."/>
            <person name="Otillar R."/>
            <person name="Spatafora J.W."/>
            <person name="Yadav J.S."/>
            <person name="Aerts A."/>
            <person name="Benoit I."/>
            <person name="Boyd A."/>
            <person name="Carlson A."/>
            <person name="Copeland A."/>
            <person name="Coutinho P.M."/>
            <person name="de Vries R.P."/>
            <person name="Ferreira P."/>
            <person name="Findley K."/>
            <person name="Foster B."/>
            <person name="Gaskell J."/>
            <person name="Glotzer D."/>
            <person name="Gorecki P."/>
            <person name="Heitman J."/>
            <person name="Hesse C."/>
            <person name="Hori C."/>
            <person name="Igarashi K."/>
            <person name="Jurgens J.A."/>
            <person name="Kallen N."/>
            <person name="Kersten P."/>
            <person name="Kohler A."/>
            <person name="Kuees U."/>
            <person name="Kumar T.K.A."/>
            <person name="Kuo A."/>
            <person name="LaButti K."/>
            <person name="Larrondo L.F."/>
            <person name="Lindquist E."/>
            <person name="Ling A."/>
            <person name="Lombard V."/>
            <person name="Lucas S."/>
            <person name="Lundell T."/>
            <person name="Martin R."/>
            <person name="McLaughlin D.J."/>
            <person name="Morgenstern I."/>
            <person name="Morin E."/>
            <person name="Murat C."/>
            <person name="Nagy L.G."/>
            <person name="Nolan M."/>
            <person name="Ohm R.A."/>
            <person name="Patyshakuliyeva A."/>
            <person name="Rokas A."/>
            <person name="Ruiz-Duenas F.J."/>
            <person name="Sabat G."/>
            <person name="Salamov A."/>
            <person name="Samejima M."/>
            <person name="Schmutz J."/>
            <person name="Slot J.C."/>
            <person name="St John F."/>
            <person name="Stenlid J."/>
            <person name="Sun H."/>
            <person name="Sun S."/>
            <person name="Syed K."/>
            <person name="Tsang A."/>
            <person name="Wiebenga A."/>
            <person name="Young D."/>
            <person name="Pisabarro A."/>
            <person name="Eastwood D.C."/>
            <person name="Martin F."/>
            <person name="Cullen D."/>
            <person name="Grigoriev I.V."/>
            <person name="Hibbett D.S."/>
        </authorList>
    </citation>
    <scope>NUCLEOTIDE SEQUENCE [LARGE SCALE GENOMIC DNA]</scope>
    <source>
        <strain evidence="1 2">MD-104</strain>
    </source>
</reference>
<evidence type="ECO:0000313" key="2">
    <source>
        <dbReference type="Proteomes" id="UP000218811"/>
    </source>
</evidence>
<dbReference type="Proteomes" id="UP000218811">
    <property type="component" value="Unassembled WGS sequence"/>
</dbReference>
<gene>
    <name evidence="1" type="ORF">WOLCODRAFT_94833</name>
</gene>
<organism evidence="1 2">
    <name type="scientific">Wolfiporia cocos (strain MD-104)</name>
    <name type="common">Brown rot fungus</name>
    <dbReference type="NCBI Taxonomy" id="742152"/>
    <lineage>
        <taxon>Eukaryota</taxon>
        <taxon>Fungi</taxon>
        <taxon>Dikarya</taxon>
        <taxon>Basidiomycota</taxon>
        <taxon>Agaricomycotina</taxon>
        <taxon>Agaricomycetes</taxon>
        <taxon>Polyporales</taxon>
        <taxon>Phaeolaceae</taxon>
        <taxon>Wolfiporia</taxon>
    </lineage>
</organism>
<protein>
    <submittedName>
        <fullName evidence="1">Uncharacterized protein</fullName>
    </submittedName>
</protein>
<accession>A0A2H3J8X8</accession>
<dbReference type="EMBL" id="KB467831">
    <property type="protein sequence ID" value="PCH34098.1"/>
    <property type="molecule type" value="Genomic_DNA"/>
</dbReference>
<name>A0A2H3J8X8_WOLCO</name>
<dbReference type="OMA" id="CTYDVTI"/>
<dbReference type="AlphaFoldDB" id="A0A2H3J8X8"/>
<dbReference type="OrthoDB" id="2576334at2759"/>
<proteinExistence type="predicted"/>
<sequence length="296" mass="32051">MNSASWNFTIDSSSSFIEYAPYGEGGLGAQPWLGLGWQAWYSGSGGFCAQHGLESSGQARHITSLPGASLTFQYYGTSLYLYGSSNCTFDITIDDNSHTNLTTETEGDGLLRSLENLSLGTHYVNITAHPQANGTQQFGFDYANITIPYDGDPLVAVTYQNTNSSVFNYIGKWSTVVAPQVPSPTSTAPYHMTTSFDSHVTMNFTGGEAVAVYGFRDWGNWLYNVTLSSSVSSAPSQYNGSTVWKIGSALLFFQAGLDPNQTYSLDIMNSDGLNLMLNSVTVYKRQLAASSSTISR</sequence>
<dbReference type="Gene3D" id="2.60.120.260">
    <property type="entry name" value="Galactose-binding domain-like"/>
    <property type="match status" value="1"/>
</dbReference>